<feature type="signal peptide" evidence="1">
    <location>
        <begin position="1"/>
        <end position="25"/>
    </location>
</feature>
<organism evidence="2 3">
    <name type="scientific">Streptomyces litchfieldiae</name>
    <dbReference type="NCBI Taxonomy" id="3075543"/>
    <lineage>
        <taxon>Bacteria</taxon>
        <taxon>Bacillati</taxon>
        <taxon>Actinomycetota</taxon>
        <taxon>Actinomycetes</taxon>
        <taxon>Kitasatosporales</taxon>
        <taxon>Streptomycetaceae</taxon>
        <taxon>Streptomyces</taxon>
    </lineage>
</organism>
<evidence type="ECO:0008006" key="4">
    <source>
        <dbReference type="Google" id="ProtNLM"/>
    </source>
</evidence>
<keyword evidence="3" id="KW-1185">Reference proteome</keyword>
<gene>
    <name evidence="2" type="ORF">RM590_27330</name>
</gene>
<reference evidence="3" key="1">
    <citation type="submission" date="2023-07" db="EMBL/GenBank/DDBJ databases">
        <title>30 novel species of actinomycetes from the DSMZ collection.</title>
        <authorList>
            <person name="Nouioui I."/>
        </authorList>
    </citation>
    <scope>NUCLEOTIDE SEQUENCE [LARGE SCALE GENOMIC DNA]</scope>
    <source>
        <strain evidence="3">DSM 44938</strain>
    </source>
</reference>
<dbReference type="EMBL" id="JAVREL010000019">
    <property type="protein sequence ID" value="MDT0346271.1"/>
    <property type="molecule type" value="Genomic_DNA"/>
</dbReference>
<dbReference type="Proteomes" id="UP001183246">
    <property type="component" value="Unassembled WGS sequence"/>
</dbReference>
<proteinExistence type="predicted"/>
<dbReference type="RefSeq" id="WP_311707392.1">
    <property type="nucleotide sequence ID" value="NZ_JAVREL010000019.1"/>
</dbReference>
<name>A0ABU2MX93_9ACTN</name>
<evidence type="ECO:0000313" key="3">
    <source>
        <dbReference type="Proteomes" id="UP001183246"/>
    </source>
</evidence>
<keyword evidence="1" id="KW-0732">Signal</keyword>
<feature type="chain" id="PRO_5045331625" description="Secreted protein" evidence="1">
    <location>
        <begin position="26"/>
        <end position="109"/>
    </location>
</feature>
<evidence type="ECO:0000313" key="2">
    <source>
        <dbReference type="EMBL" id="MDT0346271.1"/>
    </source>
</evidence>
<accession>A0ABU2MX93</accession>
<protein>
    <recommendedName>
        <fullName evidence="4">Secreted protein</fullName>
    </recommendedName>
</protein>
<evidence type="ECO:0000256" key="1">
    <source>
        <dbReference type="SAM" id="SignalP"/>
    </source>
</evidence>
<sequence>MRRTVRAAVLTGAISLLAASGAVLATPAAADPADCVTGSDNDTYQAYAECPAGAGDFEFRVVADGAGISGFHTVYGPWVRASADTAVRSEVVCQYAPKCEVISASIEFR</sequence>
<comment type="caution">
    <text evidence="2">The sequence shown here is derived from an EMBL/GenBank/DDBJ whole genome shotgun (WGS) entry which is preliminary data.</text>
</comment>